<dbReference type="FunFam" id="3.20.20.70:FF:000082">
    <property type="entry name" value="NADPH-dependent 2,4-dienoyl-CoA reductase"/>
    <property type="match status" value="1"/>
</dbReference>
<dbReference type="InterPro" id="IPR023753">
    <property type="entry name" value="FAD/NAD-binding_dom"/>
</dbReference>
<evidence type="ECO:0000256" key="7">
    <source>
        <dbReference type="ARBA" id="ARBA00023002"/>
    </source>
</evidence>
<name>A0A7S3XNP7_HETAK</name>
<gene>
    <name evidence="12" type="ORF">HAKA00212_LOCUS5625</name>
</gene>
<reference evidence="12" key="1">
    <citation type="submission" date="2021-01" db="EMBL/GenBank/DDBJ databases">
        <authorList>
            <person name="Corre E."/>
            <person name="Pelletier E."/>
            <person name="Niang G."/>
            <person name="Scheremetjew M."/>
            <person name="Finn R."/>
            <person name="Kale V."/>
            <person name="Holt S."/>
            <person name="Cochrane G."/>
            <person name="Meng A."/>
            <person name="Brown T."/>
            <person name="Cohen L."/>
        </authorList>
    </citation>
    <scope>NUCLEOTIDE SEQUENCE</scope>
    <source>
        <strain evidence="12">CCMP3107</strain>
    </source>
</reference>
<evidence type="ECO:0000313" key="12">
    <source>
        <dbReference type="EMBL" id="CAE0626949.1"/>
    </source>
</evidence>
<dbReference type="GO" id="GO:0008670">
    <property type="term" value="F:2,4-dienoyl-CoA reductase (NADPH) activity"/>
    <property type="evidence" value="ECO:0007669"/>
    <property type="project" value="TreeGrafter"/>
</dbReference>
<dbReference type="SUPFAM" id="SSF51905">
    <property type="entry name" value="FAD/NAD(P)-binding domain"/>
    <property type="match status" value="1"/>
</dbReference>
<evidence type="ECO:0000256" key="4">
    <source>
        <dbReference type="ARBA" id="ARBA00022630"/>
    </source>
</evidence>
<dbReference type="PRINTS" id="PR00411">
    <property type="entry name" value="PNDRDTASEI"/>
</dbReference>
<comment type="cofactor">
    <cofactor evidence="1">
        <name>FMN</name>
        <dbReference type="ChEBI" id="CHEBI:58210"/>
    </cofactor>
</comment>
<keyword evidence="7" id="KW-0560">Oxidoreductase</keyword>
<dbReference type="InterPro" id="IPR013785">
    <property type="entry name" value="Aldolase_TIM"/>
</dbReference>
<accession>A0A7S3XNP7</accession>
<dbReference type="PRINTS" id="PR00368">
    <property type="entry name" value="FADPNR"/>
</dbReference>
<evidence type="ECO:0000256" key="9">
    <source>
        <dbReference type="ARBA" id="ARBA00023014"/>
    </source>
</evidence>
<dbReference type="InterPro" id="IPR051793">
    <property type="entry name" value="NADH:flavin_oxidoreductase"/>
</dbReference>
<organism evidence="12">
    <name type="scientific">Heterosigma akashiwo</name>
    <name type="common">Chromophytic alga</name>
    <name type="synonym">Heterosigma carterae</name>
    <dbReference type="NCBI Taxonomy" id="2829"/>
    <lineage>
        <taxon>Eukaryota</taxon>
        <taxon>Sar</taxon>
        <taxon>Stramenopiles</taxon>
        <taxon>Ochrophyta</taxon>
        <taxon>Raphidophyceae</taxon>
        <taxon>Chattonellales</taxon>
        <taxon>Chattonellaceae</taxon>
        <taxon>Heterosigma</taxon>
    </lineage>
</organism>
<evidence type="ECO:0000256" key="8">
    <source>
        <dbReference type="ARBA" id="ARBA00023004"/>
    </source>
</evidence>
<dbReference type="InterPro" id="IPR001155">
    <property type="entry name" value="OxRdtase_FMN_N"/>
</dbReference>
<dbReference type="SUPFAM" id="SSF51395">
    <property type="entry name" value="FMN-linked oxidoreductases"/>
    <property type="match status" value="1"/>
</dbReference>
<evidence type="ECO:0000256" key="5">
    <source>
        <dbReference type="ARBA" id="ARBA00022643"/>
    </source>
</evidence>
<dbReference type="GO" id="GO:0010181">
    <property type="term" value="F:FMN binding"/>
    <property type="evidence" value="ECO:0007669"/>
    <property type="project" value="InterPro"/>
</dbReference>
<keyword evidence="5" id="KW-0288">FMN</keyword>
<evidence type="ECO:0000259" key="11">
    <source>
        <dbReference type="Pfam" id="PF07992"/>
    </source>
</evidence>
<dbReference type="PANTHER" id="PTHR42917:SF2">
    <property type="entry name" value="2,4-DIENOYL-COA REDUCTASE [(2E)-ENOYL-COA-PRODUCING]"/>
    <property type="match status" value="1"/>
</dbReference>
<evidence type="ECO:0000256" key="3">
    <source>
        <dbReference type="ARBA" id="ARBA00011048"/>
    </source>
</evidence>
<keyword evidence="4" id="KW-0285">Flavoprotein</keyword>
<feature type="domain" description="FAD/NAD(P)-binding" evidence="11">
    <location>
        <begin position="382"/>
        <end position="645"/>
    </location>
</feature>
<dbReference type="CDD" id="cd02930">
    <property type="entry name" value="DCR_FMN"/>
    <property type="match status" value="1"/>
</dbReference>
<feature type="domain" description="NADH:flavin oxidoreductase/NADH oxidase N-terminal" evidence="10">
    <location>
        <begin position="6"/>
        <end position="336"/>
    </location>
</feature>
<evidence type="ECO:0000256" key="6">
    <source>
        <dbReference type="ARBA" id="ARBA00022723"/>
    </source>
</evidence>
<keyword evidence="9" id="KW-0411">Iron-sulfur</keyword>
<proteinExistence type="inferred from homology"/>
<evidence type="ECO:0000259" key="10">
    <source>
        <dbReference type="Pfam" id="PF00724"/>
    </source>
</evidence>
<dbReference type="Gene3D" id="3.50.50.60">
    <property type="entry name" value="FAD/NAD(P)-binding domain"/>
    <property type="match status" value="1"/>
</dbReference>
<dbReference type="InterPro" id="IPR036188">
    <property type="entry name" value="FAD/NAD-bd_sf"/>
</dbReference>
<dbReference type="Pfam" id="PF07992">
    <property type="entry name" value="Pyr_redox_2"/>
    <property type="match status" value="1"/>
</dbReference>
<dbReference type="GO" id="GO:0051536">
    <property type="term" value="F:iron-sulfur cluster binding"/>
    <property type="evidence" value="ECO:0007669"/>
    <property type="project" value="UniProtKB-KW"/>
</dbReference>
<evidence type="ECO:0000256" key="1">
    <source>
        <dbReference type="ARBA" id="ARBA00001917"/>
    </source>
</evidence>
<dbReference type="PANTHER" id="PTHR42917">
    <property type="entry name" value="2,4-DIENOYL-COA REDUCTASE"/>
    <property type="match status" value="1"/>
</dbReference>
<comment type="similarity">
    <text evidence="3">In the N-terminal section; belongs to the NADH:flavin oxidoreductase/NADH oxidase family.</text>
</comment>
<keyword evidence="6" id="KW-0479">Metal-binding</keyword>
<comment type="cofactor">
    <cofactor evidence="2">
        <name>[4Fe-4S] cluster</name>
        <dbReference type="ChEBI" id="CHEBI:49883"/>
    </cofactor>
</comment>
<sequence length="683" mass="73961">MNYPHLLAPLDLGFTTLKNRVLMGSMHTGLEDSRKHFERMAAYFAERARGEVGLIVTGGFAPNIEGWAKPFAGTLATSGAARRHQAITKAVHAEGGKIALQILHTGRYGYSPLCVAPSRIQSPITPFTPRELSARGIERQIRAFVRCARLAREAGYDGVEVMGSEGYFINQFLVTHTNQRSDAWGGAYENRMRLPLEILARMREAVGPDFIIIYRLSMLDLIPNGSSWDEVLELARRVARGGATIINTGIGWHEARIPTIATSVPRAGFAWVTAKLRAQLRAEGISTPLITSNRINTPEVAEGVLADGSADMVSMARPFLADAEFVKKARQGRADEINTCIACNQACLDHTFQQQISTCLVNPRAAYEQLIVVKPVTGTKKRIAVVGAGPAGLAAATTLAERGHAVTLFDAAAEIGGQFNMARRIPGKEEFSETLRYFRRRLDITGVDLKVNTRVTADDLGGFDEVLLATGVSARDPKIKGQAEGVARGQVLSYIDVLRHDKPVGARVAIVGAGGIGFDMAEYLLEAGHSLTLDAAAWRRHWGVADPEQARAGLARPAPEAPTRQITLLQRKAGKLGAGLGKTTGWIHRAALKMKQVEMLASVNYEQITPEGLWVSYGEKRADAQLIEADTIVLCAGQEPLRELEAPLRAAGRSVHLIGGALEAGELDAKRAIRQGTELACRL</sequence>
<protein>
    <submittedName>
        <fullName evidence="12">Uncharacterized protein</fullName>
    </submittedName>
</protein>
<keyword evidence="8" id="KW-0408">Iron</keyword>
<dbReference type="Gene3D" id="3.20.20.70">
    <property type="entry name" value="Aldolase class I"/>
    <property type="match status" value="1"/>
</dbReference>
<dbReference type="Pfam" id="PF00724">
    <property type="entry name" value="Oxidored_FMN"/>
    <property type="match status" value="1"/>
</dbReference>
<evidence type="ECO:0000256" key="2">
    <source>
        <dbReference type="ARBA" id="ARBA00001966"/>
    </source>
</evidence>
<dbReference type="AlphaFoldDB" id="A0A7S3XNP7"/>
<dbReference type="GO" id="GO:0046872">
    <property type="term" value="F:metal ion binding"/>
    <property type="evidence" value="ECO:0007669"/>
    <property type="project" value="UniProtKB-KW"/>
</dbReference>
<dbReference type="EMBL" id="HBIU01012460">
    <property type="protein sequence ID" value="CAE0626949.1"/>
    <property type="molecule type" value="Transcribed_RNA"/>
</dbReference>
<dbReference type="Gene3D" id="3.40.50.720">
    <property type="entry name" value="NAD(P)-binding Rossmann-like Domain"/>
    <property type="match status" value="1"/>
</dbReference>
<dbReference type="GO" id="GO:0033543">
    <property type="term" value="P:fatty acid beta-oxidation, unsaturated, even number, reductase/isomerase pathway"/>
    <property type="evidence" value="ECO:0007669"/>
    <property type="project" value="TreeGrafter"/>
</dbReference>